<evidence type="ECO:0008006" key="4">
    <source>
        <dbReference type="Google" id="ProtNLM"/>
    </source>
</evidence>
<dbReference type="GO" id="GO:0008146">
    <property type="term" value="F:sulfotransferase activity"/>
    <property type="evidence" value="ECO:0007669"/>
    <property type="project" value="InterPro"/>
</dbReference>
<dbReference type="InterPro" id="IPR027417">
    <property type="entry name" value="P-loop_NTPase"/>
</dbReference>
<protein>
    <recommendedName>
        <fullName evidence="4">Sulfotransferase family protein</fullName>
    </recommendedName>
</protein>
<dbReference type="GeneID" id="45121688"/>
<keyword evidence="3" id="KW-1185">Reference proteome</keyword>
<dbReference type="AlphaFoldDB" id="Q2SX63"/>
<accession>Q2SX63</accession>
<dbReference type="InterPro" id="IPR005331">
    <property type="entry name" value="Sulfotransferase"/>
</dbReference>
<proteinExistence type="predicted"/>
<dbReference type="InterPro" id="IPR053259">
    <property type="entry name" value="Golvesin-related_Golgi"/>
</dbReference>
<dbReference type="Pfam" id="PF03567">
    <property type="entry name" value="Sulfotransfer_2"/>
    <property type="match status" value="1"/>
</dbReference>
<dbReference type="PANTHER" id="PTHR32301">
    <property type="entry name" value="COUNTIN RECEPTOR CNR3-RELATED"/>
    <property type="match status" value="1"/>
</dbReference>
<dbReference type="KEGG" id="bte:BTH_I1957"/>
<dbReference type="HOGENOM" id="CLU_054547_0_0_4"/>
<feature type="region of interest" description="Disordered" evidence="1">
    <location>
        <begin position="242"/>
        <end position="265"/>
    </location>
</feature>
<dbReference type="Gene3D" id="3.40.50.300">
    <property type="entry name" value="P-loop containing nucleotide triphosphate hydrolases"/>
    <property type="match status" value="1"/>
</dbReference>
<name>Q2SX63_BURTA</name>
<feature type="compositionally biased region" description="Basic and acidic residues" evidence="1">
    <location>
        <begin position="246"/>
        <end position="265"/>
    </location>
</feature>
<sequence length="265" mass="29736">MTIRDHRIAFVHIPRTAGTTFGAYLDGLYAGRNVAKFYADASHPVVNEKVEAFRRLDAGEKASYALLRGHFVYGFDGGESGCRYVTLLREPVARLVSYYFYALKEPMNYLHAYLLQRRIGLEQFLTSDASIDLDNYQVRAVSGAAFGSSRERVSGAHLELAKRNLVERFAAFGLTERFDASMQHFSRRFGWAPAPQERRNEGAYGRDVALGDACRACVEEKNRFDIELYRFAQAHFESVAASGGGRDADRSADRTADHAVHTTRS</sequence>
<dbReference type="GO" id="GO:0016020">
    <property type="term" value="C:membrane"/>
    <property type="evidence" value="ECO:0007669"/>
    <property type="project" value="InterPro"/>
</dbReference>
<evidence type="ECO:0000313" key="3">
    <source>
        <dbReference type="Proteomes" id="UP000001930"/>
    </source>
</evidence>
<dbReference type="SUPFAM" id="SSF52540">
    <property type="entry name" value="P-loop containing nucleoside triphosphate hydrolases"/>
    <property type="match status" value="1"/>
</dbReference>
<dbReference type="Proteomes" id="UP000001930">
    <property type="component" value="Chromosome I"/>
</dbReference>
<reference evidence="2 3" key="1">
    <citation type="journal article" date="2005" name="BMC Genomics">
        <title>Bacterial genome adaptation to niches: divergence of the potential virulence genes in three Burkholderia species of different survival strategies.</title>
        <authorList>
            <person name="Kim H.S."/>
            <person name="Schell M.A."/>
            <person name="Yu Y."/>
            <person name="Ulrich R.L."/>
            <person name="Sarria S.H."/>
            <person name="Nierman W.C."/>
            <person name="DeShazer D."/>
        </authorList>
    </citation>
    <scope>NUCLEOTIDE SEQUENCE [LARGE SCALE GENOMIC DNA]</scope>
    <source>
        <strain evidence="3">ATCC 700388 / DSM 13276 / CCUG 48851 / CIP 106301 / E264</strain>
    </source>
</reference>
<gene>
    <name evidence="2" type="ordered locus">BTH_I1957</name>
</gene>
<evidence type="ECO:0000313" key="2">
    <source>
        <dbReference type="EMBL" id="ABC39476.1"/>
    </source>
</evidence>
<evidence type="ECO:0000256" key="1">
    <source>
        <dbReference type="SAM" id="MobiDB-lite"/>
    </source>
</evidence>
<dbReference type="PANTHER" id="PTHR32301:SF6">
    <property type="entry name" value="GOLVESIN-RELATED"/>
    <property type="match status" value="1"/>
</dbReference>
<dbReference type="EMBL" id="CP000086">
    <property type="protein sequence ID" value="ABC39476.1"/>
    <property type="molecule type" value="Genomic_DNA"/>
</dbReference>
<organism evidence="2 3">
    <name type="scientific">Burkholderia thailandensis (strain ATCC 700388 / DSM 13276 / CCUG 48851 / CIP 106301 / E264)</name>
    <dbReference type="NCBI Taxonomy" id="271848"/>
    <lineage>
        <taxon>Bacteria</taxon>
        <taxon>Pseudomonadati</taxon>
        <taxon>Pseudomonadota</taxon>
        <taxon>Betaproteobacteria</taxon>
        <taxon>Burkholderiales</taxon>
        <taxon>Burkholderiaceae</taxon>
        <taxon>Burkholderia</taxon>
        <taxon>pseudomallei group</taxon>
    </lineage>
</organism>
<dbReference type="RefSeq" id="WP_009890313.1">
    <property type="nucleotide sequence ID" value="NC_007651.1"/>
</dbReference>